<dbReference type="PANTHER" id="PTHR23508">
    <property type="entry name" value="CARBOXYLIC ACID TRANSPORTER PROTEIN HOMOLOG"/>
    <property type="match status" value="1"/>
</dbReference>
<dbReference type="AlphaFoldDB" id="H1S321"/>
<dbReference type="PATRIC" id="fig|1127483.3.peg.2136"/>
<keyword evidence="4 5" id="KW-0472">Membrane</keyword>
<feature type="transmembrane region" description="Helical" evidence="5">
    <location>
        <begin position="67"/>
        <end position="88"/>
    </location>
</feature>
<feature type="transmembrane region" description="Helical" evidence="5">
    <location>
        <begin position="121"/>
        <end position="142"/>
    </location>
</feature>
<evidence type="ECO:0000256" key="4">
    <source>
        <dbReference type="ARBA" id="ARBA00023136"/>
    </source>
</evidence>
<evidence type="ECO:0000256" key="5">
    <source>
        <dbReference type="SAM" id="Phobius"/>
    </source>
</evidence>
<dbReference type="InterPro" id="IPR020846">
    <property type="entry name" value="MFS_dom"/>
</dbReference>
<dbReference type="InterPro" id="IPR005829">
    <property type="entry name" value="Sugar_transporter_CS"/>
</dbReference>
<keyword evidence="2 5" id="KW-0812">Transmembrane</keyword>
<evidence type="ECO:0000256" key="1">
    <source>
        <dbReference type="ARBA" id="ARBA00004141"/>
    </source>
</evidence>
<dbReference type="Proteomes" id="UP000005808">
    <property type="component" value="Unassembled WGS sequence"/>
</dbReference>
<feature type="domain" description="Major facilitator superfamily (MFS) profile" evidence="6">
    <location>
        <begin position="30"/>
        <end position="456"/>
    </location>
</feature>
<feature type="transmembrane region" description="Helical" evidence="5">
    <location>
        <begin position="339"/>
        <end position="356"/>
    </location>
</feature>
<dbReference type="EMBL" id="AHJE01000023">
    <property type="protein sequence ID" value="EHP43029.1"/>
    <property type="molecule type" value="Genomic_DNA"/>
</dbReference>
<dbReference type="InterPro" id="IPR036259">
    <property type="entry name" value="MFS_trans_sf"/>
</dbReference>
<dbReference type="InterPro" id="IPR011701">
    <property type="entry name" value="MFS"/>
</dbReference>
<comment type="caution">
    <text evidence="7">The sequence shown here is derived from an EMBL/GenBank/DDBJ whole genome shotgun (WGS) entry which is preliminary data.</text>
</comment>
<dbReference type="RefSeq" id="WP_006157808.1">
    <property type="nucleotide sequence ID" value="NZ_AHJE01000023.1"/>
</dbReference>
<organism evidence="7 8">
    <name type="scientific">Cupriavidus basilensis OR16</name>
    <dbReference type="NCBI Taxonomy" id="1127483"/>
    <lineage>
        <taxon>Bacteria</taxon>
        <taxon>Pseudomonadati</taxon>
        <taxon>Pseudomonadota</taxon>
        <taxon>Betaproteobacteria</taxon>
        <taxon>Burkholderiales</taxon>
        <taxon>Burkholderiaceae</taxon>
        <taxon>Cupriavidus</taxon>
    </lineage>
</organism>
<protein>
    <submittedName>
        <fullName evidence="7">Major facilitator family transporter</fullName>
    </submittedName>
</protein>
<sequence length="465" mass="50593">MDMSAGELKLRPGIAARLERLPMTNYQRSLFGIIATAWFFDSMDLGMMTFVLGSIKAEFALTATQTGLLASSSFLGMFLGAAIAGLLADRFGRKPVFQVSMVFWGVGSLLCGLADNVTSLMLFRVLLGFGMGMEFPIGLSMVSEIVPAKSRGKYVAILEGFWPIGFIAAGVLTYLLLPVIGWRGIFIALSVPAAFVFVVRRRVPESPRWLEDARWLEDVGREREADSTMAGIEAKVQRAWGAALPPVADTYAPAPRRDRKALFTELWRGPYARRTVMLWLVWFFALLGYYGLTTWLGALLQQAGYAVTKSVLYTVYISLAGIPGFIFSAWLLERWGRKPTCALMLLGSAAAAYLYGQAAVLRLPVEQLIAAGLCMQFFLFGMWSVLYAYTPELYPTRSRATGSGFASSIGRIGSLAGPYLVGVLLPVTGQGGIFTLGALSFVVAALAVLLLGVETKGRALEEVSH</sequence>
<reference evidence="7 8" key="1">
    <citation type="journal article" date="2012" name="J. Bacteriol.">
        <title>De Novo Genome Project of Cupriavidus basilensis OR16.</title>
        <authorList>
            <person name="Cserhati M."/>
            <person name="Kriszt B."/>
            <person name="Szoboszlay S."/>
            <person name="Toth A."/>
            <person name="Szabo I."/>
            <person name="Tancsics A."/>
            <person name="Nagy I."/>
            <person name="Horvath B."/>
            <person name="Nagy I."/>
            <person name="Kukolya J."/>
        </authorList>
    </citation>
    <scope>NUCLEOTIDE SEQUENCE [LARGE SCALE GENOMIC DNA]</scope>
    <source>
        <strain evidence="7 8">OR16</strain>
    </source>
</reference>
<feature type="transmembrane region" description="Helical" evidence="5">
    <location>
        <begin position="409"/>
        <end position="427"/>
    </location>
</feature>
<dbReference type="PANTHER" id="PTHR23508:SF10">
    <property type="entry name" value="CARBOXYLIC ACID TRANSPORTER PROTEIN HOMOLOG"/>
    <property type="match status" value="1"/>
</dbReference>
<dbReference type="Gene3D" id="1.20.1250.20">
    <property type="entry name" value="MFS general substrate transporter like domains"/>
    <property type="match status" value="1"/>
</dbReference>
<gene>
    <name evidence="7" type="ORF">OR16_10678</name>
</gene>
<feature type="transmembrane region" description="Helical" evidence="5">
    <location>
        <begin position="180"/>
        <end position="199"/>
    </location>
</feature>
<dbReference type="Pfam" id="PF07690">
    <property type="entry name" value="MFS_1"/>
    <property type="match status" value="1"/>
</dbReference>
<dbReference type="GO" id="GO:0005886">
    <property type="term" value="C:plasma membrane"/>
    <property type="evidence" value="ECO:0007669"/>
    <property type="project" value="TreeGrafter"/>
</dbReference>
<evidence type="ECO:0000256" key="3">
    <source>
        <dbReference type="ARBA" id="ARBA00022989"/>
    </source>
</evidence>
<feature type="transmembrane region" description="Helical" evidence="5">
    <location>
        <begin position="310"/>
        <end position="332"/>
    </location>
</feature>
<feature type="transmembrane region" description="Helical" evidence="5">
    <location>
        <begin position="95"/>
        <end position="115"/>
    </location>
</feature>
<dbReference type="GO" id="GO:0046943">
    <property type="term" value="F:carboxylic acid transmembrane transporter activity"/>
    <property type="evidence" value="ECO:0007669"/>
    <property type="project" value="TreeGrafter"/>
</dbReference>
<keyword evidence="3 5" id="KW-1133">Transmembrane helix</keyword>
<dbReference type="PROSITE" id="PS50850">
    <property type="entry name" value="MFS"/>
    <property type="match status" value="1"/>
</dbReference>
<evidence type="ECO:0000259" key="6">
    <source>
        <dbReference type="PROSITE" id="PS50850"/>
    </source>
</evidence>
<comment type="subcellular location">
    <subcellularLocation>
        <location evidence="1">Membrane</location>
        <topology evidence="1">Multi-pass membrane protein</topology>
    </subcellularLocation>
</comment>
<accession>H1S321</accession>
<dbReference type="PROSITE" id="PS00216">
    <property type="entry name" value="SUGAR_TRANSPORT_1"/>
    <property type="match status" value="1"/>
</dbReference>
<proteinExistence type="predicted"/>
<feature type="transmembrane region" description="Helical" evidence="5">
    <location>
        <begin position="30"/>
        <end position="55"/>
    </location>
</feature>
<dbReference type="CDD" id="cd17316">
    <property type="entry name" value="MFS_SV2_like"/>
    <property type="match status" value="1"/>
</dbReference>
<feature type="transmembrane region" description="Helical" evidence="5">
    <location>
        <begin position="433"/>
        <end position="453"/>
    </location>
</feature>
<feature type="transmembrane region" description="Helical" evidence="5">
    <location>
        <begin position="368"/>
        <end position="389"/>
    </location>
</feature>
<evidence type="ECO:0000256" key="2">
    <source>
        <dbReference type="ARBA" id="ARBA00022692"/>
    </source>
</evidence>
<dbReference type="SUPFAM" id="SSF103473">
    <property type="entry name" value="MFS general substrate transporter"/>
    <property type="match status" value="1"/>
</dbReference>
<feature type="transmembrane region" description="Helical" evidence="5">
    <location>
        <begin position="276"/>
        <end position="298"/>
    </location>
</feature>
<feature type="transmembrane region" description="Helical" evidence="5">
    <location>
        <begin position="154"/>
        <end position="174"/>
    </location>
</feature>
<evidence type="ECO:0000313" key="8">
    <source>
        <dbReference type="Proteomes" id="UP000005808"/>
    </source>
</evidence>
<name>H1S321_9BURK</name>
<evidence type="ECO:0000313" key="7">
    <source>
        <dbReference type="EMBL" id="EHP43029.1"/>
    </source>
</evidence>
<dbReference type="OrthoDB" id="3252866at2"/>